<dbReference type="InterPro" id="IPR052256">
    <property type="entry name" value="E3_ubiquitin-ligase_CHFR"/>
</dbReference>
<dbReference type="PROSITE" id="PS50089">
    <property type="entry name" value="ZF_RING_2"/>
    <property type="match status" value="1"/>
</dbReference>
<proteinExistence type="inferred from homology"/>
<reference evidence="12" key="3">
    <citation type="submission" date="2019-08" db="EMBL/GenBank/DDBJ databases">
        <authorList>
            <consortium name="Photinus pyralis genome working group"/>
            <person name="Fallon T.R."/>
            <person name="Sander Lower S.E."/>
            <person name="Weng J.-K."/>
        </authorList>
    </citation>
    <scope>NUCLEOTIDE SEQUENCE</scope>
    <source>
        <strain evidence="12">1611_PpyrPB1</strain>
        <tissue evidence="12">Whole body</tissue>
    </source>
</reference>
<protein>
    <recommendedName>
        <fullName evidence="2">E3 ubiquitin-protein ligase CHFR</fullName>
    </recommendedName>
</protein>
<dbReference type="Pfam" id="PF00098">
    <property type="entry name" value="zf-CCHC"/>
    <property type="match status" value="1"/>
</dbReference>
<dbReference type="InterPro" id="IPR001841">
    <property type="entry name" value="Znf_RING"/>
</dbReference>
<dbReference type="GO" id="GO:0003676">
    <property type="term" value="F:nucleic acid binding"/>
    <property type="evidence" value="ECO:0007669"/>
    <property type="project" value="InterPro"/>
</dbReference>
<dbReference type="InterPro" id="IPR000253">
    <property type="entry name" value="FHA_dom"/>
</dbReference>
<keyword evidence="5" id="KW-0862">Zinc</keyword>
<dbReference type="GO" id="GO:0016567">
    <property type="term" value="P:protein ubiquitination"/>
    <property type="evidence" value="ECO:0007669"/>
    <property type="project" value="TreeGrafter"/>
</dbReference>
<dbReference type="InterPro" id="IPR013083">
    <property type="entry name" value="Znf_RING/FYVE/PHD"/>
</dbReference>
<evidence type="ECO:0000313" key="11">
    <source>
        <dbReference type="EMBL" id="JAV60374.1"/>
    </source>
</evidence>
<dbReference type="InterPro" id="IPR008984">
    <property type="entry name" value="SMAD_FHA_dom_sf"/>
</dbReference>
<dbReference type="PANTHER" id="PTHR16079">
    <property type="entry name" value="UBIQUITIN LIGASE PROTEIN CHFR"/>
    <property type="match status" value="1"/>
</dbReference>
<sequence>MPNGVLVPTRNSTAASTKITLTGKHLIGRALHNTTVIEDVSISRSHCYFEEKDGSWYLTDTSSNGTTINGDLIQNATRKLNDHDIVGLSTQIAYEYLICAEPTPEQITDEVLNEIADTVLEATRNSQSGSLPKSQPQTAAANDDDEEDSVDDEFQCSICTELFIKAVTLSCSHTFCKKCIDEWRKNQTICPICRAQIQNQFPTIVLDNYIEKIVEKRSEEYKNHRKMVIAEREPQPSAVPGPSTSNPSKRRRTVPDPIEISSSSGSEDEDEDEETDGESQYDVYMFEYFDHYYNGIPGHYYGGYGSCYKCGQRGHWANGCPFRRRL</sequence>
<dbReference type="InterPro" id="IPR017907">
    <property type="entry name" value="Znf_RING_CS"/>
</dbReference>
<dbReference type="PROSITE" id="PS50006">
    <property type="entry name" value="FHA_DOMAIN"/>
    <property type="match status" value="1"/>
</dbReference>
<evidence type="ECO:0000259" key="8">
    <source>
        <dbReference type="PROSITE" id="PS50006"/>
    </source>
</evidence>
<evidence type="ECO:0000313" key="13">
    <source>
        <dbReference type="Proteomes" id="UP000327044"/>
    </source>
</evidence>
<dbReference type="SMART" id="SM00240">
    <property type="entry name" value="FHA"/>
    <property type="match status" value="1"/>
</dbReference>
<dbReference type="InParanoid" id="A0A1Y1KG90"/>
<dbReference type="GO" id="GO:0004842">
    <property type="term" value="F:ubiquitin-protein transferase activity"/>
    <property type="evidence" value="ECO:0007669"/>
    <property type="project" value="TreeGrafter"/>
</dbReference>
<comment type="similarity">
    <text evidence="1">Belongs to the CHFR family.</text>
</comment>
<evidence type="ECO:0000256" key="3">
    <source>
        <dbReference type="ARBA" id="ARBA00022723"/>
    </source>
</evidence>
<dbReference type="SUPFAM" id="SSF57756">
    <property type="entry name" value="Retrovirus zinc finger-like domains"/>
    <property type="match status" value="1"/>
</dbReference>
<organism evidence="11">
    <name type="scientific">Photinus pyralis</name>
    <name type="common">Common eastern firefly</name>
    <name type="synonym">Lampyris pyralis</name>
    <dbReference type="NCBI Taxonomy" id="7054"/>
    <lineage>
        <taxon>Eukaryota</taxon>
        <taxon>Metazoa</taxon>
        <taxon>Ecdysozoa</taxon>
        <taxon>Arthropoda</taxon>
        <taxon>Hexapoda</taxon>
        <taxon>Insecta</taxon>
        <taxon>Pterygota</taxon>
        <taxon>Neoptera</taxon>
        <taxon>Endopterygota</taxon>
        <taxon>Coleoptera</taxon>
        <taxon>Polyphaga</taxon>
        <taxon>Elateriformia</taxon>
        <taxon>Elateroidea</taxon>
        <taxon>Lampyridae</taxon>
        <taxon>Lampyrinae</taxon>
        <taxon>Photinus</taxon>
    </lineage>
</organism>
<dbReference type="SUPFAM" id="SSF57850">
    <property type="entry name" value="RING/U-box"/>
    <property type="match status" value="1"/>
</dbReference>
<evidence type="ECO:0000259" key="10">
    <source>
        <dbReference type="PROSITE" id="PS50158"/>
    </source>
</evidence>
<dbReference type="AlphaFoldDB" id="A0A1Y1KG90"/>
<dbReference type="GO" id="GO:0005634">
    <property type="term" value="C:nucleus"/>
    <property type="evidence" value="ECO:0007669"/>
    <property type="project" value="TreeGrafter"/>
</dbReference>
<reference evidence="11" key="1">
    <citation type="journal article" date="2016" name="Sci. Rep.">
        <title>Molecular characterization of firefly nuptial gifts: a multi-omics approach sheds light on postcopulatory sexual selection.</title>
        <authorList>
            <person name="Al-Wathiqui N."/>
            <person name="Fallon T.R."/>
            <person name="South A."/>
            <person name="Weng J.K."/>
            <person name="Lewis S.M."/>
        </authorList>
    </citation>
    <scope>NUCLEOTIDE SEQUENCE</scope>
</reference>
<dbReference type="InterPro" id="IPR036875">
    <property type="entry name" value="Znf_CCHC_sf"/>
</dbReference>
<feature type="compositionally biased region" description="Polar residues" evidence="7">
    <location>
        <begin position="123"/>
        <end position="140"/>
    </location>
</feature>
<keyword evidence="4 6" id="KW-0863">Zinc-finger</keyword>
<evidence type="ECO:0000313" key="12">
    <source>
        <dbReference type="EMBL" id="KAB0791728.1"/>
    </source>
</evidence>
<dbReference type="PROSITE" id="PS00518">
    <property type="entry name" value="ZF_RING_1"/>
    <property type="match status" value="1"/>
</dbReference>
<evidence type="ECO:0000256" key="2">
    <source>
        <dbReference type="ARBA" id="ARBA00017908"/>
    </source>
</evidence>
<reference evidence="12 13" key="2">
    <citation type="journal article" date="2018" name="Elife">
        <title>Firefly genomes illuminate parallel origins of bioluminescence in beetles.</title>
        <authorList>
            <person name="Fallon T.R."/>
            <person name="Lower S.E."/>
            <person name="Chang C.H."/>
            <person name="Bessho-Uehara M."/>
            <person name="Martin G.J."/>
            <person name="Bewick A.J."/>
            <person name="Behringer M."/>
            <person name="Debat H.J."/>
            <person name="Wong I."/>
            <person name="Day J.C."/>
            <person name="Suvorov A."/>
            <person name="Silva C.J."/>
            <person name="Stanger-Hall K.F."/>
            <person name="Hall D.W."/>
            <person name="Schmitz R.J."/>
            <person name="Nelson D.R."/>
            <person name="Lewis S.M."/>
            <person name="Shigenobu S."/>
            <person name="Bybee S.M."/>
            <person name="Larracuente A.M."/>
            <person name="Oba Y."/>
            <person name="Weng J.K."/>
        </authorList>
    </citation>
    <scope>NUCLEOTIDE SEQUENCE [LARGE SCALE GENOMIC DNA]</scope>
    <source>
        <strain evidence="12">1611_PpyrPB1</strain>
        <tissue evidence="12">Whole body</tissue>
    </source>
</reference>
<dbReference type="Gene3D" id="3.30.40.10">
    <property type="entry name" value="Zinc/RING finger domain, C3HC4 (zinc finger)"/>
    <property type="match status" value="1"/>
</dbReference>
<dbReference type="PANTHER" id="PTHR16079:SF4">
    <property type="entry name" value="E3 UBIQUITIN-PROTEIN LIGASE CHFR"/>
    <property type="match status" value="1"/>
</dbReference>
<evidence type="ECO:0000256" key="1">
    <source>
        <dbReference type="ARBA" id="ARBA00005797"/>
    </source>
</evidence>
<dbReference type="Pfam" id="PF00498">
    <property type="entry name" value="FHA"/>
    <property type="match status" value="1"/>
</dbReference>
<feature type="domain" description="CCHC-type" evidence="10">
    <location>
        <begin position="307"/>
        <end position="321"/>
    </location>
</feature>
<dbReference type="SMART" id="SM00343">
    <property type="entry name" value="ZnF_C2HC"/>
    <property type="match status" value="1"/>
</dbReference>
<dbReference type="EMBL" id="VVIM01000011">
    <property type="protein sequence ID" value="KAB0791728.1"/>
    <property type="molecule type" value="Genomic_DNA"/>
</dbReference>
<dbReference type="Gene3D" id="2.60.200.20">
    <property type="match status" value="1"/>
</dbReference>
<dbReference type="EMBL" id="GEZM01084954">
    <property type="protein sequence ID" value="JAV60374.1"/>
    <property type="molecule type" value="Transcribed_RNA"/>
</dbReference>
<dbReference type="OrthoDB" id="5330228at2759"/>
<keyword evidence="13" id="KW-1185">Reference proteome</keyword>
<feature type="compositionally biased region" description="Low complexity" evidence="7">
    <location>
        <begin position="255"/>
        <end position="265"/>
    </location>
</feature>
<accession>A0A1Y1KG90</accession>
<feature type="domain" description="FHA" evidence="8">
    <location>
        <begin position="25"/>
        <end position="73"/>
    </location>
</feature>
<keyword evidence="3" id="KW-0479">Metal-binding</keyword>
<evidence type="ECO:0000256" key="5">
    <source>
        <dbReference type="ARBA" id="ARBA00022833"/>
    </source>
</evidence>
<evidence type="ECO:0000256" key="7">
    <source>
        <dbReference type="SAM" id="MobiDB-lite"/>
    </source>
</evidence>
<dbReference type="GO" id="GO:0008270">
    <property type="term" value="F:zinc ion binding"/>
    <property type="evidence" value="ECO:0007669"/>
    <property type="project" value="UniProtKB-KW"/>
</dbReference>
<dbReference type="Gene3D" id="4.10.60.10">
    <property type="entry name" value="Zinc finger, CCHC-type"/>
    <property type="match status" value="1"/>
</dbReference>
<dbReference type="CDD" id="cd00060">
    <property type="entry name" value="FHA"/>
    <property type="match status" value="1"/>
</dbReference>
<feature type="region of interest" description="Disordered" evidence="7">
    <location>
        <begin position="229"/>
        <end position="277"/>
    </location>
</feature>
<dbReference type="GO" id="GO:0006511">
    <property type="term" value="P:ubiquitin-dependent protein catabolic process"/>
    <property type="evidence" value="ECO:0007669"/>
    <property type="project" value="TreeGrafter"/>
</dbReference>
<evidence type="ECO:0000256" key="6">
    <source>
        <dbReference type="PROSITE-ProRule" id="PRU00047"/>
    </source>
</evidence>
<dbReference type="InterPro" id="IPR001878">
    <property type="entry name" value="Znf_CCHC"/>
</dbReference>
<dbReference type="SMART" id="SM00184">
    <property type="entry name" value="RING"/>
    <property type="match status" value="1"/>
</dbReference>
<dbReference type="Proteomes" id="UP000327044">
    <property type="component" value="Unassembled WGS sequence"/>
</dbReference>
<dbReference type="SUPFAM" id="SSF49879">
    <property type="entry name" value="SMAD/FHA domain"/>
    <property type="match status" value="1"/>
</dbReference>
<feature type="region of interest" description="Disordered" evidence="7">
    <location>
        <begin position="123"/>
        <end position="147"/>
    </location>
</feature>
<evidence type="ECO:0000259" key="9">
    <source>
        <dbReference type="PROSITE" id="PS50089"/>
    </source>
</evidence>
<feature type="compositionally biased region" description="Acidic residues" evidence="7">
    <location>
        <begin position="266"/>
        <end position="277"/>
    </location>
</feature>
<gene>
    <name evidence="12" type="ORF">PPYR_03528</name>
</gene>
<name>A0A1Y1KG90_PHOPY</name>
<feature type="domain" description="RING-type" evidence="9">
    <location>
        <begin position="156"/>
        <end position="194"/>
    </location>
</feature>
<evidence type="ECO:0000256" key="4">
    <source>
        <dbReference type="ARBA" id="ARBA00022771"/>
    </source>
</evidence>
<dbReference type="Pfam" id="PF13639">
    <property type="entry name" value="zf-RING_2"/>
    <property type="match status" value="1"/>
</dbReference>
<dbReference type="PROSITE" id="PS50158">
    <property type="entry name" value="ZF_CCHC"/>
    <property type="match status" value="1"/>
</dbReference>